<evidence type="ECO:0000256" key="1">
    <source>
        <dbReference type="SAM" id="MobiDB-lite"/>
    </source>
</evidence>
<organism evidence="2 3">
    <name type="scientific">Bionectria ochroleuca</name>
    <name type="common">Gliocladium roseum</name>
    <dbReference type="NCBI Taxonomy" id="29856"/>
    <lineage>
        <taxon>Eukaryota</taxon>
        <taxon>Fungi</taxon>
        <taxon>Dikarya</taxon>
        <taxon>Ascomycota</taxon>
        <taxon>Pezizomycotina</taxon>
        <taxon>Sordariomycetes</taxon>
        <taxon>Hypocreomycetidae</taxon>
        <taxon>Hypocreales</taxon>
        <taxon>Bionectriaceae</taxon>
        <taxon>Clonostachys</taxon>
    </lineage>
</organism>
<reference evidence="2" key="1">
    <citation type="submission" date="2020-10" db="EMBL/GenBank/DDBJ databases">
        <title>High-Quality Genome Resource of Clonostachys rosea strain S41 by Oxford Nanopore Long-Read Sequencing.</title>
        <authorList>
            <person name="Wang H."/>
        </authorList>
    </citation>
    <scope>NUCLEOTIDE SEQUENCE</scope>
    <source>
        <strain evidence="2">S41</strain>
    </source>
</reference>
<feature type="region of interest" description="Disordered" evidence="1">
    <location>
        <begin position="41"/>
        <end position="79"/>
    </location>
</feature>
<name>A0A8H7N7D8_BIOOC</name>
<feature type="compositionally biased region" description="Acidic residues" evidence="1">
    <location>
        <begin position="64"/>
        <end position="79"/>
    </location>
</feature>
<evidence type="ECO:0000313" key="2">
    <source>
        <dbReference type="EMBL" id="KAF9750420.1"/>
    </source>
</evidence>
<dbReference type="AlphaFoldDB" id="A0A8H7N7D8"/>
<evidence type="ECO:0000313" key="3">
    <source>
        <dbReference type="Proteomes" id="UP000616885"/>
    </source>
</evidence>
<dbReference type="EMBL" id="JADCTT010000006">
    <property type="protein sequence ID" value="KAF9750420.1"/>
    <property type="molecule type" value="Genomic_DNA"/>
</dbReference>
<sequence length="79" mass="8659">MAKAVATHIPPLDVFKTKPLKKKKQRGKEQANFTVLGLEMLNSDGPAAEESISDAQDEFGREESESEDGSVDEVDPELK</sequence>
<protein>
    <submittedName>
        <fullName evidence="2">Uncharacterized protein</fullName>
    </submittedName>
</protein>
<comment type="caution">
    <text evidence="2">The sequence shown here is derived from an EMBL/GenBank/DDBJ whole genome shotgun (WGS) entry which is preliminary data.</text>
</comment>
<dbReference type="Proteomes" id="UP000616885">
    <property type="component" value="Unassembled WGS sequence"/>
</dbReference>
<proteinExistence type="predicted"/>
<accession>A0A8H7N7D8</accession>
<gene>
    <name evidence="2" type="ORF">IM811_014640</name>
</gene>